<reference evidence="1" key="1">
    <citation type="submission" date="2020-10" db="EMBL/GenBank/DDBJ databases">
        <authorList>
            <person name="Kadnikov V."/>
            <person name="Beletsky A.V."/>
            <person name="Mardanov A.V."/>
            <person name="Karnachuk O.V."/>
            <person name="Ravin N.V."/>
        </authorList>
    </citation>
    <scope>NUCLEOTIDE SEQUENCE</scope>
    <source>
        <strain evidence="1">Bu02</strain>
    </source>
</reference>
<accession>A0AAT9LCL3</accession>
<dbReference type="KEGG" id="fcz:IMF26_11110"/>
<name>A0AAT9LCL3_9FIRM</name>
<evidence type="ECO:0008006" key="2">
    <source>
        <dbReference type="Google" id="ProtNLM"/>
    </source>
</evidence>
<reference evidence="1" key="2">
    <citation type="journal article" date="2023" name="Biology">
        <title>Prokaryotic Life Associated with Coal-Fire Gas Vents Revealed by Metagenomics.</title>
        <authorList>
            <person name="Kadnikov V.V."/>
            <person name="Mardanov A.V."/>
            <person name="Beletsky A.V."/>
            <person name="Karnachuk O.V."/>
            <person name="Ravin N.V."/>
        </authorList>
    </citation>
    <scope>NUCLEOTIDE SEQUENCE</scope>
    <source>
        <strain evidence="1">Bu02</strain>
    </source>
</reference>
<proteinExistence type="predicted"/>
<sequence>MDRLQEALDTRALAKKQTSLIKKLRELPYEGEILVSPGDLVEPHTVVARINYVPGRLVRHNAAQEIAVNPKDLEKHLTVSLGQMVEKGETLAVAGDFFAGRTSKSPVEGVVAIVSRYLGRIYLRVPIDLGTNERTEIEVTKPLGVSPFLIKNYLTVDEGKFVFTGQTIAKKVTEGKWKIVTSPLYGRVEKVSREKGTVVITPIFKTTDVHAYVKGIVSRVIPGKGVEIASFAHVVHGVFGLGGESWGPIRVVDGNLSKRSDLSGAVVVTRGTVRPEDLEALSEAGARGLVAGSISFSTLKGYVGQPFNPALTGNEDVPYPVIVTEGFMSMEMDRGTWQVFEQSEGMLASLSGATHIRAGVIRPEVIIPCGYPEKIHKQEHETESEKKTAFIATEVSPGKAVKVVRGPYFGAVGVVLESSFEAVTIETGASAELCKVRLSDGSVIRVPRANIAPYHLHVDSVLGLEETLTIT</sequence>
<evidence type="ECO:0000313" key="1">
    <source>
        <dbReference type="EMBL" id="QUL98528.1"/>
    </source>
</evidence>
<organism evidence="1">
    <name type="scientific">Candidatus Fermentithermobacillus carboniphilus</name>
    <dbReference type="NCBI Taxonomy" id="3085328"/>
    <lineage>
        <taxon>Bacteria</taxon>
        <taxon>Bacillati</taxon>
        <taxon>Bacillota</taxon>
        <taxon>Candidatus Fermentithermobacillia</taxon>
        <taxon>Candidatus Fermentithermobacillales</taxon>
        <taxon>Candidatus Fermentithermobacillaceae</taxon>
        <taxon>Candidatus Fermentithermobacillus</taxon>
    </lineage>
</organism>
<gene>
    <name evidence="1" type="ORF">IMF26_11110</name>
</gene>
<dbReference type="EMBL" id="CP062796">
    <property type="protein sequence ID" value="QUL98528.1"/>
    <property type="molecule type" value="Genomic_DNA"/>
</dbReference>
<protein>
    <recommendedName>
        <fullName evidence="2">KOW domain-containing protein</fullName>
    </recommendedName>
</protein>
<dbReference type="AlphaFoldDB" id="A0AAT9LCL3"/>